<dbReference type="Gene3D" id="3.40.50.300">
    <property type="entry name" value="P-loop containing nucleotide triphosphate hydrolases"/>
    <property type="match status" value="1"/>
</dbReference>
<protein>
    <submittedName>
        <fullName evidence="10">ATP-binding cassette domain-containing protein</fullName>
    </submittedName>
</protein>
<dbReference type="SUPFAM" id="SSF90123">
    <property type="entry name" value="ABC transporter transmembrane region"/>
    <property type="match status" value="1"/>
</dbReference>
<accession>A0ABW1EE51</accession>
<evidence type="ECO:0000256" key="7">
    <source>
        <dbReference type="SAM" id="Phobius"/>
    </source>
</evidence>
<dbReference type="PROSITE" id="PS50929">
    <property type="entry name" value="ABC_TM1F"/>
    <property type="match status" value="1"/>
</dbReference>
<dbReference type="SUPFAM" id="SSF52540">
    <property type="entry name" value="P-loop containing nucleoside triphosphate hydrolases"/>
    <property type="match status" value="1"/>
</dbReference>
<evidence type="ECO:0000256" key="3">
    <source>
        <dbReference type="ARBA" id="ARBA00022741"/>
    </source>
</evidence>
<dbReference type="InterPro" id="IPR011527">
    <property type="entry name" value="ABC1_TM_dom"/>
</dbReference>
<dbReference type="PANTHER" id="PTHR24221:SF654">
    <property type="entry name" value="ATP-BINDING CASSETTE SUB-FAMILY B MEMBER 6"/>
    <property type="match status" value="1"/>
</dbReference>
<keyword evidence="5 7" id="KW-1133">Transmembrane helix</keyword>
<keyword evidence="3" id="KW-0547">Nucleotide-binding</keyword>
<comment type="caution">
    <text evidence="10">The sequence shown here is derived from an EMBL/GenBank/DDBJ whole genome shotgun (WGS) entry which is preliminary data.</text>
</comment>
<evidence type="ECO:0000256" key="4">
    <source>
        <dbReference type="ARBA" id="ARBA00022840"/>
    </source>
</evidence>
<comment type="subcellular location">
    <subcellularLocation>
        <location evidence="1">Cell membrane</location>
        <topology evidence="1">Multi-pass membrane protein</topology>
    </subcellularLocation>
</comment>
<dbReference type="InterPro" id="IPR039421">
    <property type="entry name" value="Type_1_exporter"/>
</dbReference>
<dbReference type="Proteomes" id="UP001596091">
    <property type="component" value="Unassembled WGS sequence"/>
</dbReference>
<dbReference type="Gene3D" id="1.20.1560.10">
    <property type="entry name" value="ABC transporter type 1, transmembrane domain"/>
    <property type="match status" value="1"/>
</dbReference>
<dbReference type="PANTHER" id="PTHR24221">
    <property type="entry name" value="ATP-BINDING CASSETTE SUB-FAMILY B"/>
    <property type="match status" value="1"/>
</dbReference>
<feature type="transmembrane region" description="Helical" evidence="7">
    <location>
        <begin position="188"/>
        <end position="206"/>
    </location>
</feature>
<dbReference type="InterPro" id="IPR003439">
    <property type="entry name" value="ABC_transporter-like_ATP-bd"/>
</dbReference>
<dbReference type="PROSITE" id="PS50893">
    <property type="entry name" value="ABC_TRANSPORTER_2"/>
    <property type="match status" value="1"/>
</dbReference>
<feature type="domain" description="ABC transmembrane type-1" evidence="9">
    <location>
        <begin position="42"/>
        <end position="331"/>
    </location>
</feature>
<evidence type="ECO:0000256" key="1">
    <source>
        <dbReference type="ARBA" id="ARBA00004651"/>
    </source>
</evidence>
<gene>
    <name evidence="10" type="ORF">ACFPT7_08720</name>
</gene>
<organism evidence="10 11">
    <name type="scientific">Acidicapsa dinghuensis</name>
    <dbReference type="NCBI Taxonomy" id="2218256"/>
    <lineage>
        <taxon>Bacteria</taxon>
        <taxon>Pseudomonadati</taxon>
        <taxon>Acidobacteriota</taxon>
        <taxon>Terriglobia</taxon>
        <taxon>Terriglobales</taxon>
        <taxon>Acidobacteriaceae</taxon>
        <taxon>Acidicapsa</taxon>
    </lineage>
</organism>
<name>A0ABW1EE51_9BACT</name>
<reference evidence="11" key="1">
    <citation type="journal article" date="2019" name="Int. J. Syst. Evol. Microbiol.">
        <title>The Global Catalogue of Microorganisms (GCM) 10K type strain sequencing project: providing services to taxonomists for standard genome sequencing and annotation.</title>
        <authorList>
            <consortium name="The Broad Institute Genomics Platform"/>
            <consortium name="The Broad Institute Genome Sequencing Center for Infectious Disease"/>
            <person name="Wu L."/>
            <person name="Ma J."/>
        </authorList>
    </citation>
    <scope>NUCLEOTIDE SEQUENCE [LARGE SCALE GENOMIC DNA]</scope>
    <source>
        <strain evidence="11">JCM 4087</strain>
    </source>
</reference>
<dbReference type="InterPro" id="IPR027417">
    <property type="entry name" value="P-loop_NTPase"/>
</dbReference>
<feature type="transmembrane region" description="Helical" evidence="7">
    <location>
        <begin position="39"/>
        <end position="66"/>
    </location>
</feature>
<dbReference type="InterPro" id="IPR017871">
    <property type="entry name" value="ABC_transporter-like_CS"/>
</dbReference>
<feature type="domain" description="ABC transporter" evidence="8">
    <location>
        <begin position="365"/>
        <end position="576"/>
    </location>
</feature>
<proteinExistence type="predicted"/>
<sequence length="576" mass="63122">MTNHSSIPLPRKADEAENTSAGRSSLRIAFALLNTRQRLALALLIVARIVVGLCDLAVAAAMYLLFLLLQGRPIPHSLWWLPGTTLSAATVTSILVALRVGMDISSGRAVVQWIFGLYTNLLLRLTRGYSEMQWSRFVACNRGILSNHVLHTARDAAEFYQRLIDLTAAAVIVTTMTAALVYQSPLAACAFAVALAAFFIAHRFFIRSRVQQAASSRETSLRMLQRSLADMFSSGKEVRTYRNATFFYERIRKQAESMAGSSIRAVFLPQVGGSLADQGAVLLFLCIIIAVQLRHGDARQVLSLLAFYFVLSRRLIPLISQISLISGQLESSMESVRLVSDEVGECEKYRELPTTVRLPASGFVLQLHKVSFAFSHGSSILRDISFEQLEGEMIVLCGPSGMGKSSLLNLIAGVSEPVMGELCVNRARISYVPQEVPLLDDTIRNNLLFGIENRSDGELMHALSAANLDEFVMAQPLGLETGVGDNGALFSGGQRQRLGLARAFLRGSDLLLLDEATSALDMESERQVLENLKTSGRAVLLVTHRIPLRAFAQRVFLLLDGTLVEETEESTAACKN</sequence>
<evidence type="ECO:0000256" key="5">
    <source>
        <dbReference type="ARBA" id="ARBA00022989"/>
    </source>
</evidence>
<dbReference type="SMART" id="SM00382">
    <property type="entry name" value="AAA"/>
    <property type="match status" value="1"/>
</dbReference>
<keyword evidence="2 7" id="KW-0812">Transmembrane</keyword>
<dbReference type="InterPro" id="IPR003593">
    <property type="entry name" value="AAA+_ATPase"/>
</dbReference>
<evidence type="ECO:0000259" key="8">
    <source>
        <dbReference type="PROSITE" id="PS50893"/>
    </source>
</evidence>
<evidence type="ECO:0000313" key="11">
    <source>
        <dbReference type="Proteomes" id="UP001596091"/>
    </source>
</evidence>
<keyword evidence="4 10" id="KW-0067">ATP-binding</keyword>
<evidence type="ECO:0000256" key="6">
    <source>
        <dbReference type="ARBA" id="ARBA00023136"/>
    </source>
</evidence>
<dbReference type="PROSITE" id="PS00211">
    <property type="entry name" value="ABC_TRANSPORTER_1"/>
    <property type="match status" value="1"/>
</dbReference>
<dbReference type="Pfam" id="PF00005">
    <property type="entry name" value="ABC_tran"/>
    <property type="match status" value="1"/>
</dbReference>
<feature type="transmembrane region" description="Helical" evidence="7">
    <location>
        <begin position="78"/>
        <end position="98"/>
    </location>
</feature>
<evidence type="ECO:0000256" key="2">
    <source>
        <dbReference type="ARBA" id="ARBA00022692"/>
    </source>
</evidence>
<dbReference type="EMBL" id="JBHSPH010000002">
    <property type="protein sequence ID" value="MFC5862368.1"/>
    <property type="molecule type" value="Genomic_DNA"/>
</dbReference>
<dbReference type="RefSeq" id="WP_263335514.1">
    <property type="nucleotide sequence ID" value="NZ_JAGSYH010000003.1"/>
</dbReference>
<dbReference type="InterPro" id="IPR036640">
    <property type="entry name" value="ABC1_TM_sf"/>
</dbReference>
<dbReference type="GO" id="GO:0005524">
    <property type="term" value="F:ATP binding"/>
    <property type="evidence" value="ECO:0007669"/>
    <property type="project" value="UniProtKB-KW"/>
</dbReference>
<keyword evidence="11" id="KW-1185">Reference proteome</keyword>
<keyword evidence="6 7" id="KW-0472">Membrane</keyword>
<evidence type="ECO:0000259" key="9">
    <source>
        <dbReference type="PROSITE" id="PS50929"/>
    </source>
</evidence>
<evidence type="ECO:0000313" key="10">
    <source>
        <dbReference type="EMBL" id="MFC5862368.1"/>
    </source>
</evidence>